<organism evidence="10 11">
    <name type="scientific">Corchorus olitorius</name>
    <dbReference type="NCBI Taxonomy" id="93759"/>
    <lineage>
        <taxon>Eukaryota</taxon>
        <taxon>Viridiplantae</taxon>
        <taxon>Streptophyta</taxon>
        <taxon>Embryophyta</taxon>
        <taxon>Tracheophyta</taxon>
        <taxon>Spermatophyta</taxon>
        <taxon>Magnoliopsida</taxon>
        <taxon>eudicotyledons</taxon>
        <taxon>Gunneridae</taxon>
        <taxon>Pentapetalae</taxon>
        <taxon>rosids</taxon>
        <taxon>malvids</taxon>
        <taxon>Malvales</taxon>
        <taxon>Malvaceae</taxon>
        <taxon>Grewioideae</taxon>
        <taxon>Apeibeae</taxon>
        <taxon>Corchorus</taxon>
    </lineage>
</organism>
<evidence type="ECO:0000313" key="10">
    <source>
        <dbReference type="EMBL" id="OMO55522.1"/>
    </source>
</evidence>
<name>A0A1R3GBS0_9ROSI</name>
<keyword evidence="11" id="KW-1185">Reference proteome</keyword>
<dbReference type="PANTHER" id="PTHR12172">
    <property type="entry name" value="CELL CYCLE CHECKPOINT PROTEIN RAD17"/>
    <property type="match status" value="1"/>
</dbReference>
<dbReference type="GO" id="GO:0033314">
    <property type="term" value="P:mitotic DNA replication checkpoint signaling"/>
    <property type="evidence" value="ECO:0007669"/>
    <property type="project" value="TreeGrafter"/>
</dbReference>
<dbReference type="EMBL" id="AWUE01022934">
    <property type="protein sequence ID" value="OMO55522.1"/>
    <property type="molecule type" value="Genomic_DNA"/>
</dbReference>
<evidence type="ECO:0000256" key="9">
    <source>
        <dbReference type="SAM" id="Phobius"/>
    </source>
</evidence>
<reference evidence="11" key="1">
    <citation type="submission" date="2013-09" db="EMBL/GenBank/DDBJ databases">
        <title>Corchorus olitorius genome sequencing.</title>
        <authorList>
            <person name="Alam M."/>
            <person name="Haque M.S."/>
            <person name="Islam M.S."/>
            <person name="Emdad E.M."/>
            <person name="Islam M.M."/>
            <person name="Ahmed B."/>
            <person name="Halim A."/>
            <person name="Hossen Q.M.M."/>
            <person name="Hossain M.Z."/>
            <person name="Ahmed R."/>
            <person name="Khan M.M."/>
            <person name="Islam R."/>
            <person name="Rashid M.M."/>
            <person name="Khan S.A."/>
            <person name="Rahman M.S."/>
            <person name="Alam M."/>
            <person name="Yahiya A.S."/>
            <person name="Khan M.S."/>
            <person name="Azam M.S."/>
            <person name="Haque T."/>
            <person name="Lashkar M.Z.H."/>
            <person name="Akhand A.I."/>
            <person name="Morshed G."/>
            <person name="Roy S."/>
            <person name="Uddin K.S."/>
            <person name="Rabeya T."/>
            <person name="Hossain A.S."/>
            <person name="Chowdhury A."/>
            <person name="Snigdha A.R."/>
            <person name="Mortoza M.S."/>
            <person name="Matin S.A."/>
            <person name="Hoque S.M.E."/>
            <person name="Islam M.K."/>
            <person name="Roy D.K."/>
            <person name="Haider R."/>
            <person name="Moosa M.M."/>
            <person name="Elias S.M."/>
            <person name="Hasan A.M."/>
            <person name="Jahan S."/>
            <person name="Shafiuddin M."/>
            <person name="Mahmood N."/>
            <person name="Shommy N.S."/>
        </authorList>
    </citation>
    <scope>NUCLEOTIDE SEQUENCE [LARGE SCALE GENOMIC DNA]</scope>
    <source>
        <strain evidence="11">cv. O-4</strain>
    </source>
</reference>
<keyword evidence="6" id="KW-0539">Nucleus</keyword>
<dbReference type="InterPro" id="IPR004582">
    <property type="entry name" value="Checkpoint_prot_Rad17_Rad24"/>
</dbReference>
<keyword evidence="3" id="KW-0547">Nucleotide-binding</keyword>
<sequence length="533" mass="59560">MDESTEKKEPEGVMVNGTDQTERRSVRRRLVQSTLFPHKSPEIEPKVEQKDKEGEDDNNDGEDEEFCGSQGKKRGRKRKAKVTPPNRASKKAKEKSPKKTTPKKNGMNNLVEIEDSSPPPIPNLRLEAKLTAEENSRIFAGRQIHPFFASLKVGKKSQETAEDCQLDEVTVLSKQADNVETSELEMQTRLCQESLEPDNSLWTDKYQPKKATEVCGNTESVKFMSEWLHQWREGSFQAVKASNNIDNGNMQEDDYICSESDFDSENFNGEDSLKKVLLVTGPIGMCLLVILVVEGILLVFQSGKSAAISACAKEQGFIILESNASDCRNGAVVKEKYGEALVGKALESLYGTRSQQNPIDSLGKHVTKSEFGDEVIEFISISDEEDSFGAHGASGKHVCIDKETGSSQVKKLLLFEDVDIIFPEDRGFIAAIQQIVEKAKGPVILTSNSNDLVLPANLDRLELRFTMPSPEELLHHLHMVCAAEKATTQPHLLEQLIKSCQGDIRKTIMHLQFWCQREKIQKGDIPIRAYMFA</sequence>
<evidence type="ECO:0000256" key="1">
    <source>
        <dbReference type="ARBA" id="ARBA00004123"/>
    </source>
</evidence>
<comment type="caution">
    <text evidence="10">The sequence shown here is derived from an EMBL/GenBank/DDBJ whole genome shotgun (WGS) entry which is preliminary data.</text>
</comment>
<gene>
    <name evidence="10" type="ORF">COLO4_35941</name>
</gene>
<dbReference type="GO" id="GO:0000077">
    <property type="term" value="P:DNA damage checkpoint signaling"/>
    <property type="evidence" value="ECO:0007669"/>
    <property type="project" value="TreeGrafter"/>
</dbReference>
<dbReference type="InterPro" id="IPR027417">
    <property type="entry name" value="P-loop_NTPase"/>
</dbReference>
<dbReference type="PANTHER" id="PTHR12172:SF1">
    <property type="entry name" value="P-LOOP CONTAINING NUCLEOSIDE TRIPHOSPHATE HYDROLASES SUPERFAMILY PROTEIN"/>
    <property type="match status" value="1"/>
</dbReference>
<feature type="region of interest" description="Disordered" evidence="8">
    <location>
        <begin position="1"/>
        <end position="122"/>
    </location>
</feature>
<evidence type="ECO:0000313" key="11">
    <source>
        <dbReference type="Proteomes" id="UP000187203"/>
    </source>
</evidence>
<dbReference type="GO" id="GO:0006281">
    <property type="term" value="P:DNA repair"/>
    <property type="evidence" value="ECO:0007669"/>
    <property type="project" value="InterPro"/>
</dbReference>
<keyword evidence="9" id="KW-0472">Membrane</keyword>
<evidence type="ECO:0000256" key="5">
    <source>
        <dbReference type="ARBA" id="ARBA00022840"/>
    </source>
</evidence>
<dbReference type="Gene3D" id="1.10.8.60">
    <property type="match status" value="1"/>
</dbReference>
<evidence type="ECO:0000256" key="8">
    <source>
        <dbReference type="SAM" id="MobiDB-lite"/>
    </source>
</evidence>
<feature type="compositionally biased region" description="Basic residues" evidence="8">
    <location>
        <begin position="71"/>
        <end position="81"/>
    </location>
</feature>
<evidence type="ECO:0008006" key="12">
    <source>
        <dbReference type="Google" id="ProtNLM"/>
    </source>
</evidence>
<dbReference type="Proteomes" id="UP000187203">
    <property type="component" value="Unassembled WGS sequence"/>
</dbReference>
<feature type="compositionally biased region" description="Basic residues" evidence="8">
    <location>
        <begin position="88"/>
        <end position="102"/>
    </location>
</feature>
<feature type="compositionally biased region" description="Basic and acidic residues" evidence="8">
    <location>
        <begin position="1"/>
        <end position="11"/>
    </location>
</feature>
<accession>A0A1R3GBS0</accession>
<feature type="compositionally biased region" description="Acidic residues" evidence="8">
    <location>
        <begin position="54"/>
        <end position="66"/>
    </location>
</feature>
<evidence type="ECO:0000256" key="2">
    <source>
        <dbReference type="ARBA" id="ARBA00006168"/>
    </source>
</evidence>
<dbReference type="OrthoDB" id="9996895at2759"/>
<dbReference type="Gene3D" id="3.40.50.300">
    <property type="entry name" value="P-loop containing nucleotide triphosphate hydrolases"/>
    <property type="match status" value="1"/>
</dbReference>
<feature type="compositionally biased region" description="Basic and acidic residues" evidence="8">
    <location>
        <begin position="39"/>
        <end position="53"/>
    </location>
</feature>
<keyword evidence="9" id="KW-1133">Transmembrane helix</keyword>
<dbReference type="GO" id="GO:0003682">
    <property type="term" value="F:chromatin binding"/>
    <property type="evidence" value="ECO:0007669"/>
    <property type="project" value="TreeGrafter"/>
</dbReference>
<evidence type="ECO:0000256" key="7">
    <source>
        <dbReference type="ARBA" id="ARBA00023306"/>
    </source>
</evidence>
<dbReference type="GO" id="GO:0005524">
    <property type="term" value="F:ATP binding"/>
    <property type="evidence" value="ECO:0007669"/>
    <property type="project" value="UniProtKB-KW"/>
</dbReference>
<feature type="transmembrane region" description="Helical" evidence="9">
    <location>
        <begin position="276"/>
        <end position="300"/>
    </location>
</feature>
<keyword evidence="5" id="KW-0067">ATP-binding</keyword>
<keyword evidence="7" id="KW-0131">Cell cycle</keyword>
<evidence type="ECO:0000256" key="3">
    <source>
        <dbReference type="ARBA" id="ARBA00022741"/>
    </source>
</evidence>
<protein>
    <recommendedName>
        <fullName evidence="12">ATPase, AAA-type, core</fullName>
    </recommendedName>
</protein>
<dbReference type="GO" id="GO:0003689">
    <property type="term" value="F:DNA clamp loader activity"/>
    <property type="evidence" value="ECO:0007669"/>
    <property type="project" value="TreeGrafter"/>
</dbReference>
<keyword evidence="9" id="KW-0812">Transmembrane</keyword>
<dbReference type="GO" id="GO:0005634">
    <property type="term" value="C:nucleus"/>
    <property type="evidence" value="ECO:0007669"/>
    <property type="project" value="UniProtKB-SubCell"/>
</dbReference>
<evidence type="ECO:0000256" key="6">
    <source>
        <dbReference type="ARBA" id="ARBA00023242"/>
    </source>
</evidence>
<keyword evidence="4" id="KW-0227">DNA damage</keyword>
<dbReference type="STRING" id="93759.A0A1R3GBS0"/>
<proteinExistence type="inferred from homology"/>
<comment type="subcellular location">
    <subcellularLocation>
        <location evidence="1">Nucleus</location>
    </subcellularLocation>
</comment>
<dbReference type="SUPFAM" id="SSF52540">
    <property type="entry name" value="P-loop containing nucleoside triphosphate hydrolases"/>
    <property type="match status" value="1"/>
</dbReference>
<comment type="similarity">
    <text evidence="2">Belongs to the rad17/RAD24 family.</text>
</comment>
<evidence type="ECO:0000256" key="4">
    <source>
        <dbReference type="ARBA" id="ARBA00022763"/>
    </source>
</evidence>
<dbReference type="AlphaFoldDB" id="A0A1R3GBS0"/>